<dbReference type="Proteomes" id="UP001150879">
    <property type="component" value="Unassembled WGS sequence"/>
</dbReference>
<comment type="caution">
    <text evidence="1">The sequence shown here is derived from an EMBL/GenBank/DDBJ whole genome shotgun (WGS) entry which is preliminary data.</text>
</comment>
<proteinExistence type="predicted"/>
<organism evidence="1 2">
    <name type="scientific">Penicillium cf. griseofulvum</name>
    <dbReference type="NCBI Taxonomy" id="2972120"/>
    <lineage>
        <taxon>Eukaryota</taxon>
        <taxon>Fungi</taxon>
        <taxon>Dikarya</taxon>
        <taxon>Ascomycota</taxon>
        <taxon>Pezizomycotina</taxon>
        <taxon>Eurotiomycetes</taxon>
        <taxon>Eurotiomycetidae</taxon>
        <taxon>Eurotiales</taxon>
        <taxon>Aspergillaceae</taxon>
        <taxon>Penicillium</taxon>
    </lineage>
</organism>
<accession>A0A9W9INT3</accession>
<reference evidence="1" key="2">
    <citation type="journal article" date="2023" name="IMA Fungus">
        <title>Comparative genomic study of the Penicillium genus elucidates a diverse pangenome and 15 lateral gene transfer events.</title>
        <authorList>
            <person name="Petersen C."/>
            <person name="Sorensen T."/>
            <person name="Nielsen M.R."/>
            <person name="Sondergaard T.E."/>
            <person name="Sorensen J.L."/>
            <person name="Fitzpatrick D.A."/>
            <person name="Frisvad J.C."/>
            <person name="Nielsen K.L."/>
        </authorList>
    </citation>
    <scope>NUCLEOTIDE SEQUENCE</scope>
    <source>
        <strain evidence="1">IBT 16849</strain>
    </source>
</reference>
<evidence type="ECO:0000313" key="1">
    <source>
        <dbReference type="EMBL" id="KAJ5181264.1"/>
    </source>
</evidence>
<protein>
    <submittedName>
        <fullName evidence="1">Uncharacterized protein</fullName>
    </submittedName>
</protein>
<reference evidence="1" key="1">
    <citation type="submission" date="2022-11" db="EMBL/GenBank/DDBJ databases">
        <authorList>
            <person name="Petersen C."/>
        </authorList>
    </citation>
    <scope>NUCLEOTIDE SEQUENCE</scope>
    <source>
        <strain evidence="1">IBT 16849</strain>
    </source>
</reference>
<sequence length="99" mass="10545">MEHWAMTVRARQALGVDLHFSLAVVEYCEDEDRPGRLPMASTESQGTTALARTAIVGGDEPVGNGLEESSPDCLSCNTKPFGVSTELSSNACPRGHPIN</sequence>
<keyword evidence="2" id="KW-1185">Reference proteome</keyword>
<dbReference type="EMBL" id="JAPQKP010000008">
    <property type="protein sequence ID" value="KAJ5181264.1"/>
    <property type="molecule type" value="Genomic_DNA"/>
</dbReference>
<evidence type="ECO:0000313" key="2">
    <source>
        <dbReference type="Proteomes" id="UP001150879"/>
    </source>
</evidence>
<name>A0A9W9INT3_9EURO</name>
<dbReference type="AlphaFoldDB" id="A0A9W9INT3"/>
<gene>
    <name evidence="1" type="ORF">N7472_011224</name>
</gene>